<protein>
    <submittedName>
        <fullName evidence="1">Uncharacterized protein</fullName>
    </submittedName>
</protein>
<comment type="caution">
    <text evidence="1">The sequence shown here is derived from an EMBL/GenBank/DDBJ whole genome shotgun (WGS) entry which is preliminary data.</text>
</comment>
<dbReference type="AlphaFoldDB" id="A0A9P4LHH3"/>
<keyword evidence="2" id="KW-1185">Reference proteome</keyword>
<sequence length="159" mass="17769">MSVVLERCRRVRSRPRSAKKDRPPHISLGLLSPASAQHNSAHSILRPGAHVEVLARPRKAKAKGARPPRQIASIFPGARTPQTACLCSCNNTTLAVLRLKTVVGCDDAEGQGLVAEKRDLRGHWCLALAPVNVEDRQTEIYARRNRERRHDLCRRYKIS</sequence>
<organism evidence="1 2">
    <name type="scientific">Setomelanomma holmii</name>
    <dbReference type="NCBI Taxonomy" id="210430"/>
    <lineage>
        <taxon>Eukaryota</taxon>
        <taxon>Fungi</taxon>
        <taxon>Dikarya</taxon>
        <taxon>Ascomycota</taxon>
        <taxon>Pezizomycotina</taxon>
        <taxon>Dothideomycetes</taxon>
        <taxon>Pleosporomycetidae</taxon>
        <taxon>Pleosporales</taxon>
        <taxon>Pleosporineae</taxon>
        <taxon>Phaeosphaeriaceae</taxon>
        <taxon>Setomelanomma</taxon>
    </lineage>
</organism>
<reference evidence="1" key="1">
    <citation type="journal article" date="2020" name="Stud. Mycol.">
        <title>101 Dothideomycetes genomes: a test case for predicting lifestyles and emergence of pathogens.</title>
        <authorList>
            <person name="Haridas S."/>
            <person name="Albert R."/>
            <person name="Binder M."/>
            <person name="Bloem J."/>
            <person name="Labutti K."/>
            <person name="Salamov A."/>
            <person name="Andreopoulos B."/>
            <person name="Baker S."/>
            <person name="Barry K."/>
            <person name="Bills G."/>
            <person name="Bluhm B."/>
            <person name="Cannon C."/>
            <person name="Castanera R."/>
            <person name="Culley D."/>
            <person name="Daum C."/>
            <person name="Ezra D."/>
            <person name="Gonzalez J."/>
            <person name="Henrissat B."/>
            <person name="Kuo A."/>
            <person name="Liang C."/>
            <person name="Lipzen A."/>
            <person name="Lutzoni F."/>
            <person name="Magnuson J."/>
            <person name="Mondo S."/>
            <person name="Nolan M."/>
            <person name="Ohm R."/>
            <person name="Pangilinan J."/>
            <person name="Park H.-J."/>
            <person name="Ramirez L."/>
            <person name="Alfaro M."/>
            <person name="Sun H."/>
            <person name="Tritt A."/>
            <person name="Yoshinaga Y."/>
            <person name="Zwiers L.-H."/>
            <person name="Turgeon B."/>
            <person name="Goodwin S."/>
            <person name="Spatafora J."/>
            <person name="Crous P."/>
            <person name="Grigoriev I."/>
        </authorList>
    </citation>
    <scope>NUCLEOTIDE SEQUENCE</scope>
    <source>
        <strain evidence="1">CBS 110217</strain>
    </source>
</reference>
<accession>A0A9P4LHH3</accession>
<name>A0A9P4LHH3_9PLEO</name>
<gene>
    <name evidence="1" type="ORF">EK21DRAFT_92054</name>
</gene>
<dbReference type="EMBL" id="ML978236">
    <property type="protein sequence ID" value="KAF2026806.1"/>
    <property type="molecule type" value="Genomic_DNA"/>
</dbReference>
<evidence type="ECO:0000313" key="1">
    <source>
        <dbReference type="EMBL" id="KAF2026806.1"/>
    </source>
</evidence>
<dbReference type="Proteomes" id="UP000799777">
    <property type="component" value="Unassembled WGS sequence"/>
</dbReference>
<evidence type="ECO:0000313" key="2">
    <source>
        <dbReference type="Proteomes" id="UP000799777"/>
    </source>
</evidence>
<proteinExistence type="predicted"/>